<feature type="region of interest" description="Disordered" evidence="5">
    <location>
        <begin position="2183"/>
        <end position="2215"/>
    </location>
</feature>
<name>A0A367YRA9_9ACTN</name>
<evidence type="ECO:0000256" key="4">
    <source>
        <dbReference type="ARBA" id="ARBA00023088"/>
    </source>
</evidence>
<dbReference type="EMBL" id="QOUI01000012">
    <property type="protein sequence ID" value="RCK68358.1"/>
    <property type="molecule type" value="Genomic_DNA"/>
</dbReference>
<keyword evidence="10" id="KW-1185">Reference proteome</keyword>
<evidence type="ECO:0000256" key="1">
    <source>
        <dbReference type="ARBA" id="ARBA00022512"/>
    </source>
</evidence>
<dbReference type="PANTHER" id="PTHR34819:SF3">
    <property type="entry name" value="CELL SURFACE PROTEIN"/>
    <property type="match status" value="1"/>
</dbReference>
<feature type="compositionally biased region" description="Acidic residues" evidence="5">
    <location>
        <begin position="675"/>
        <end position="689"/>
    </location>
</feature>
<evidence type="ECO:0000256" key="2">
    <source>
        <dbReference type="ARBA" id="ARBA00022525"/>
    </source>
</evidence>
<feature type="signal peptide" evidence="7">
    <location>
        <begin position="1"/>
        <end position="33"/>
    </location>
</feature>
<evidence type="ECO:0000313" key="10">
    <source>
        <dbReference type="Proteomes" id="UP000252770"/>
    </source>
</evidence>
<evidence type="ECO:0000259" key="8">
    <source>
        <dbReference type="PROSITE" id="PS50847"/>
    </source>
</evidence>
<feature type="region of interest" description="Disordered" evidence="5">
    <location>
        <begin position="898"/>
        <end position="924"/>
    </location>
</feature>
<dbReference type="InterPro" id="IPR047589">
    <property type="entry name" value="DUF11_rpt"/>
</dbReference>
<keyword evidence="6" id="KW-0812">Transmembrane</keyword>
<dbReference type="RefSeq" id="WP_114127919.1">
    <property type="nucleotide sequence ID" value="NZ_QOUI01000012.1"/>
</dbReference>
<feature type="domain" description="Gram-positive cocci surface proteins LPxTG" evidence="8">
    <location>
        <begin position="2211"/>
        <end position="2244"/>
    </location>
</feature>
<dbReference type="InterPro" id="IPR051172">
    <property type="entry name" value="Chlamydia_OmcB"/>
</dbReference>
<dbReference type="InterPro" id="IPR006311">
    <property type="entry name" value="TAT_signal"/>
</dbReference>
<accession>A0A367YRA9</accession>
<keyword evidence="6" id="KW-1133">Transmembrane helix</keyword>
<dbReference type="PROSITE" id="PS51318">
    <property type="entry name" value="TAT"/>
    <property type="match status" value="1"/>
</dbReference>
<dbReference type="InterPro" id="IPR057693">
    <property type="entry name" value="DUF7933"/>
</dbReference>
<evidence type="ECO:0000256" key="6">
    <source>
        <dbReference type="SAM" id="Phobius"/>
    </source>
</evidence>
<keyword evidence="1" id="KW-0134">Cell wall</keyword>
<dbReference type="InterPro" id="IPR019931">
    <property type="entry name" value="LPXTG_anchor"/>
</dbReference>
<keyword evidence="4" id="KW-0572">Peptidoglycan-anchor</keyword>
<dbReference type="Proteomes" id="UP000252770">
    <property type="component" value="Unassembled WGS sequence"/>
</dbReference>
<feature type="compositionally biased region" description="Pro residues" evidence="5">
    <location>
        <begin position="1474"/>
        <end position="1486"/>
    </location>
</feature>
<feature type="compositionally biased region" description="Pro residues" evidence="5">
    <location>
        <begin position="2188"/>
        <end position="2200"/>
    </location>
</feature>
<dbReference type="NCBIfam" id="TIGR01167">
    <property type="entry name" value="LPXTG_anchor"/>
    <property type="match status" value="1"/>
</dbReference>
<comment type="caution">
    <text evidence="9">The sequence shown here is derived from an EMBL/GenBank/DDBJ whole genome shotgun (WGS) entry which is preliminary data.</text>
</comment>
<evidence type="ECO:0000256" key="3">
    <source>
        <dbReference type="ARBA" id="ARBA00022729"/>
    </source>
</evidence>
<protein>
    <submittedName>
        <fullName evidence="9">DUF11 domain-containing protein</fullName>
    </submittedName>
</protein>
<reference evidence="9 10" key="1">
    <citation type="submission" date="2018-07" db="EMBL/GenBank/DDBJ databases">
        <title>Desertimonas flava gen. nov. sp. nov.</title>
        <authorList>
            <person name="Liu S."/>
        </authorList>
    </citation>
    <scope>NUCLEOTIDE SEQUENCE [LARGE SCALE GENOMIC DNA]</scope>
    <source>
        <strain evidence="9 10">16Sb5-5</strain>
    </source>
</reference>
<dbReference type="InterPro" id="IPR013783">
    <property type="entry name" value="Ig-like_fold"/>
</dbReference>
<proteinExistence type="predicted"/>
<feature type="chain" id="PRO_5039025486" evidence="7">
    <location>
        <begin position="34"/>
        <end position="2244"/>
    </location>
</feature>
<dbReference type="Pfam" id="PF20009">
    <property type="entry name" value="GEVED"/>
    <property type="match status" value="1"/>
</dbReference>
<dbReference type="GO" id="GO:0005975">
    <property type="term" value="P:carbohydrate metabolic process"/>
    <property type="evidence" value="ECO:0007669"/>
    <property type="project" value="UniProtKB-ARBA"/>
</dbReference>
<dbReference type="InterPro" id="IPR057687">
    <property type="entry name" value="DUF7927"/>
</dbReference>
<dbReference type="PANTHER" id="PTHR34819">
    <property type="entry name" value="LARGE CYSTEINE-RICH PERIPLASMIC PROTEIN OMCB"/>
    <property type="match status" value="1"/>
</dbReference>
<sequence length="2244" mass="230630">MRTETSTAVRRPLAGTLAVAMLGGLLAATPFVAAPEAQAVPGQPGTPSAPVELYVEDFENRPANSNVLLTDYVGEDGTTYTGSDYWVNRDACNGFIINRTSPRLAGDCNGNGDEAGGASNYDNLTAVPWTLGQVSGAADNDLNAAAASYTAGSTADNEVQFATVDPLELSAANRFVTFSVDAGAQNCFASHPELRFYLVNAEGEEIPVSDSAIDPCTDPRATVYTAPTADGTPFQVSAGRFAADSSVLVTGETLGIVLRNENGSGSGNDGAYDNIRVLDVSPQLDKEFSPATVRVGGVSRLTLTVTNTSELAAKDGWAFTDTLPANLRVADEPNLLSDCTATTTVSDDGSAIEVTGGQLAAGEESCTIGVDVTSSTVGSYTNDAGNVDDLVGLNPPGSTTVTFEDVPPVACAPGGTLVEVDLIQNPSFESRTGDFQNIGSASTIGYATGWYDSHPTGGQYHYFSPTFDSGPNPAAMPLRAGSDGYAFMGGHSTSTGGDAGEGATNTLLAPLDPLSTYVGYYSIAAGGYSREGDGYMQFFGVSDPDVGSVPAAGVVAPTPANSELLFSTPVAEFGEGWQQIPFTLNASRAWDYLRVEVRNADPAANATVAGQVWMNFDDFHLFECQFDVDFGDAPASYGTLLADDGARHNIVPGLFLGEEIDQETDGQPSASADGDGADEDGVAGVDLEDGVPTTVTVSATNTTGEPATLAGWIDLDSDGVFDVEERQLVTVPAGSGTADYTLTFPAGTVSGDTIARFRLFAGDVTDPSPTGASLGGEVEDYPALVRSLELEKTSDATADSRPGDVVTYTVTATNTGTADYSTDDPAVVFDDLSGVVDDAAFDGDVTATIDGAEVGETGYTEPLVSWTGALAAGETVTITYEVTLTGEGDRVVENVAWVPTDPTDPTPEPPVCEEGGTDPETGEPCATTSTLLPLLTIEKVADTETLPVVGETVTYTVTATNEGPGAFTDAAPASVVDDLTDVLDDATLDPESLEASTGAQPVFADDRLYWTGALAADESVVITYEVTYTAEGDASLVNVAFGPQTPPDPQGPPPVTPVCEDGGVDPVTGLPCDTVSVPGGRLVVTKDVTPADGSSVVAGQELTYTITFDSTGTAPAAVEGWRDHLVGVLDDAEITSAPTASDEALTVSEITDGEFTVDGTVPDGEAFTVTYTVTVLPDDERGDDVLANFVLTDGEVPPEPGTVCEADDPLCTTNAVAELEIDKTSDLTAGSRPGDVITYTVEATNVGAGDYTDAAPAVVFDDLSGVLDDAALDADSLTATIDGAPAGTTDVAEPLLSWTGPLAAGQTVTISYSVTLTGDGDRVVSNVAWQPEDPTDPEPPVCEDGGVDPETGEKCDTTSGELPYLTIEKTADTVTLPAVGETVTYTVTATNEGPGVFTEAAPASVVDDLTRVLDDATLDVESVQASTGAQPVFADDRLYWTGALAADESVVITYEVTYTAEGDASLVNVAFGPQTPPDPQGPPPVTPVCDPADEDGRDPVTGEPCGLVSVPGGRLVVTKDVSPADGSTVVAGTELTYTLTFDSTGTAPASVDGYRDSLVGVLDDAEITDGPTSSDAALTVSEVVDGAFSVEGEVPNGEAFTVSYTVTVLPDGERGDNTLANFVLEPGEVPPPIDTVCEPDDPQCTTTYVSEVVDAKSADPEDGSTVVPGEEVTYTLTFSNNGTGAGSVERVDDLTHVLDDADLTTAPVASDPALSVSAVEDDRFTVTGELAAGQTVTVSYTVTVREAEAMGDATLANFVLDPEEETPEEPVCADGDEDCTSHTAPKVLDIKSADPEDGSTVTSGEEITYSLTFTNEGTAAGAVDRVDDLTHLLDDAEVTSGPEVSDEALEVSAITDGRFSITGELAPDQTVTVSYTVTVRAAEAMGDAVLANFVLDPQEETPEEPACADGDEDCTSHLAPAVVDSKSVDPESGSAVQPGAELTYTLTFSNGGSASGDVDRVDDLTHVLDDAELVDGPEASDEALEVGDVEGDRFTISGELAAGQTVTVTYTVRVAAEDDLGDAVVANFLLDPEQEPLAEPVCTDGADCTLNPVSDIVAAKSADPESGTTVEDGQQITYTLSFENAGEGAGAVDHVDHMAGVLDDADLVGAPVASDGLAVVQEGEQLLITGELAGGASATVTYTVEVRGWEDQGDHALENFLTVAGQEPAEECELDSTLCVLNSTLEPPADPTDPPAPADPADPADPARPPLADTGAGSVLPLLLGLGLALSGAGVLIRRRRSQG</sequence>
<dbReference type="NCBIfam" id="TIGR01451">
    <property type="entry name" value="B_ant_repeat"/>
    <property type="match status" value="3"/>
</dbReference>
<keyword evidence="6" id="KW-0472">Membrane</keyword>
<dbReference type="PROSITE" id="PS50847">
    <property type="entry name" value="GRAM_POS_ANCHORING"/>
    <property type="match status" value="1"/>
</dbReference>
<evidence type="ECO:0000313" key="9">
    <source>
        <dbReference type="EMBL" id="RCK68358.1"/>
    </source>
</evidence>
<dbReference type="Pfam" id="PF25549">
    <property type="entry name" value="DUF7927"/>
    <property type="match status" value="10"/>
</dbReference>
<evidence type="ECO:0000256" key="7">
    <source>
        <dbReference type="SAM" id="SignalP"/>
    </source>
</evidence>
<dbReference type="Gene3D" id="2.60.40.740">
    <property type="match status" value="1"/>
</dbReference>
<dbReference type="InterPro" id="IPR045474">
    <property type="entry name" value="GEVED"/>
</dbReference>
<keyword evidence="3 7" id="KW-0732">Signal</keyword>
<evidence type="ECO:0000256" key="5">
    <source>
        <dbReference type="SAM" id="MobiDB-lite"/>
    </source>
</evidence>
<dbReference type="Pfam" id="PF25564">
    <property type="entry name" value="DUF7933"/>
    <property type="match status" value="1"/>
</dbReference>
<feature type="region of interest" description="Disordered" evidence="5">
    <location>
        <begin position="1472"/>
        <end position="1503"/>
    </location>
</feature>
<keyword evidence="2" id="KW-0964">Secreted</keyword>
<gene>
    <name evidence="9" type="ORF">DT076_17125</name>
</gene>
<dbReference type="Gene3D" id="2.60.40.10">
    <property type="entry name" value="Immunoglobulins"/>
    <property type="match status" value="1"/>
</dbReference>
<feature type="transmembrane region" description="Helical" evidence="6">
    <location>
        <begin position="2218"/>
        <end position="2237"/>
    </location>
</feature>
<feature type="region of interest" description="Disordered" evidence="5">
    <location>
        <begin position="663"/>
        <end position="689"/>
    </location>
</feature>
<organism evidence="9 10">
    <name type="scientific">Desertihabitans brevis</name>
    <dbReference type="NCBI Taxonomy" id="2268447"/>
    <lineage>
        <taxon>Bacteria</taxon>
        <taxon>Bacillati</taxon>
        <taxon>Actinomycetota</taxon>
        <taxon>Actinomycetes</taxon>
        <taxon>Propionibacteriales</taxon>
        <taxon>Propionibacteriaceae</taxon>
        <taxon>Desertihabitans</taxon>
    </lineage>
</organism>